<evidence type="ECO:0000313" key="1">
    <source>
        <dbReference type="EMBL" id="CCA14546.1"/>
    </source>
</evidence>
<name>F0W0H4_9STRA</name>
<reference evidence="1" key="1">
    <citation type="journal article" date="2011" name="PLoS Biol.">
        <title>Gene gain and loss during evolution of obligate parasitism in the white rust pathogen of Arabidopsis thaliana.</title>
        <authorList>
            <person name="Kemen E."/>
            <person name="Gardiner A."/>
            <person name="Schultz-Larsen T."/>
            <person name="Kemen A.C."/>
            <person name="Balmuth A.L."/>
            <person name="Robert-Seilaniantz A."/>
            <person name="Bailey K."/>
            <person name="Holub E."/>
            <person name="Studholme D.J."/>
            <person name="Maclean D."/>
            <person name="Jones J.D."/>
        </authorList>
    </citation>
    <scope>NUCLEOTIDE SEQUENCE</scope>
</reference>
<accession>F0W0H4</accession>
<protein>
    <submittedName>
        <fullName evidence="1">AlNc14C4G616 protein</fullName>
    </submittedName>
</protein>
<proteinExistence type="predicted"/>
<gene>
    <name evidence="1" type="primary">AlNc14C4G616</name>
    <name evidence="1" type="ORF">ALNC14_006890</name>
</gene>
<dbReference type="AlphaFoldDB" id="F0W0H4"/>
<sequence length="257" mass="29216">MRSILIYQYKAMILPLPLCASPGNSQQQHAKTAYDKLPTQHIWEISVWQDTKTKHYIQSTLCPLQEVVTTENGKRLLTIREKLVEATLNSYCFNSGISYAQDIAPCMKCLAMKTNGFVFLLQKDNDDGTKAFFHAYALGQADNIELWVECTHMCGVNLSNIKTAVCRKLNSLQFDAPPISDEIFGWMSEEEQKKQKNVVIKYSSQCVWALYAPKGYDYNRCHDCITITKKTRHVHKCSENEALSFVSSNSVGSELHL</sequence>
<reference evidence="1" key="2">
    <citation type="submission" date="2011-02" db="EMBL/GenBank/DDBJ databases">
        <authorList>
            <person name="MacLean D."/>
        </authorList>
    </citation>
    <scope>NUCLEOTIDE SEQUENCE</scope>
</reference>
<dbReference type="HOGENOM" id="CLU_1083452_0_0_1"/>
<organism evidence="1">
    <name type="scientific">Albugo laibachii Nc14</name>
    <dbReference type="NCBI Taxonomy" id="890382"/>
    <lineage>
        <taxon>Eukaryota</taxon>
        <taxon>Sar</taxon>
        <taxon>Stramenopiles</taxon>
        <taxon>Oomycota</taxon>
        <taxon>Peronosporomycetes</taxon>
        <taxon>Albuginales</taxon>
        <taxon>Albuginaceae</taxon>
        <taxon>Albugo</taxon>
    </lineage>
</organism>
<dbReference type="EMBL" id="FR824049">
    <property type="protein sequence ID" value="CCA14546.1"/>
    <property type="molecule type" value="Genomic_DNA"/>
</dbReference>